<feature type="compositionally biased region" description="Basic and acidic residues" evidence="1">
    <location>
        <begin position="68"/>
        <end position="81"/>
    </location>
</feature>
<reference evidence="2 3" key="1">
    <citation type="journal article" date="2014" name="Genome Announc.">
        <title>Draft Genome Sequence of Streptomyces fradiae ATCC 19609, a Strain Highly Sensitive to Antibiotics.</title>
        <authorList>
            <person name="Bekker O.B."/>
            <person name="Klimina K.M."/>
            <person name="Vatlin A.A."/>
            <person name="Zakharevich N.V."/>
            <person name="Kasianov A.S."/>
            <person name="Danilenko V.N."/>
        </authorList>
    </citation>
    <scope>NUCLEOTIDE SEQUENCE [LARGE SCALE GENOMIC DNA]</scope>
    <source>
        <strain evidence="2 3">ATCC 19609</strain>
    </source>
</reference>
<feature type="region of interest" description="Disordered" evidence="1">
    <location>
        <begin position="1"/>
        <end position="81"/>
    </location>
</feature>
<organism evidence="2 3">
    <name type="scientific">Streptomyces xinghaiensis</name>
    <dbReference type="NCBI Taxonomy" id="1038928"/>
    <lineage>
        <taxon>Bacteria</taxon>
        <taxon>Bacillati</taxon>
        <taxon>Actinomycetota</taxon>
        <taxon>Actinomycetes</taxon>
        <taxon>Kitasatosporales</taxon>
        <taxon>Streptomycetaceae</taxon>
        <taxon>Streptomyces</taxon>
    </lineage>
</organism>
<gene>
    <name evidence="2" type="ORF">SFRA_001450</name>
</gene>
<name>A0A3M8FDW9_9ACTN</name>
<dbReference type="EMBL" id="JNAD02000001">
    <property type="protein sequence ID" value="RKM98935.1"/>
    <property type="molecule type" value="Genomic_DNA"/>
</dbReference>
<feature type="compositionally biased region" description="Gly residues" evidence="1">
    <location>
        <begin position="17"/>
        <end position="27"/>
    </location>
</feature>
<sequence>MMDVTDVNGRGTPWQDGSGGTGDGSGDGTTRALRERPDTPGTAGRLPPAPSPAPSPLPFPGPALRTPGPERPHDEAGWFRA</sequence>
<evidence type="ECO:0000313" key="3">
    <source>
        <dbReference type="Proteomes" id="UP000028058"/>
    </source>
</evidence>
<feature type="compositionally biased region" description="Pro residues" evidence="1">
    <location>
        <begin position="47"/>
        <end position="61"/>
    </location>
</feature>
<evidence type="ECO:0000313" key="2">
    <source>
        <dbReference type="EMBL" id="RKM98935.1"/>
    </source>
</evidence>
<accession>A0A3M8FDW9</accession>
<keyword evidence="3" id="KW-1185">Reference proteome</keyword>
<dbReference type="Proteomes" id="UP000028058">
    <property type="component" value="Unassembled WGS sequence"/>
</dbReference>
<dbReference type="AlphaFoldDB" id="A0A3M8FDW9"/>
<evidence type="ECO:0000256" key="1">
    <source>
        <dbReference type="SAM" id="MobiDB-lite"/>
    </source>
</evidence>
<comment type="caution">
    <text evidence="2">The sequence shown here is derived from an EMBL/GenBank/DDBJ whole genome shotgun (WGS) entry which is preliminary data.</text>
</comment>
<protein>
    <submittedName>
        <fullName evidence="2">Uncharacterized protein</fullName>
    </submittedName>
</protein>
<proteinExistence type="predicted"/>